<sequence length="42" mass="4516">MKFSLATILFVFALVAITAPEPIVDGSGLEARQMKPNFTPPP</sequence>
<dbReference type="AlphaFoldDB" id="U4LQ28"/>
<organism evidence="2 3">
    <name type="scientific">Pyronema omphalodes (strain CBS 100304)</name>
    <name type="common">Pyronema confluens</name>
    <dbReference type="NCBI Taxonomy" id="1076935"/>
    <lineage>
        <taxon>Eukaryota</taxon>
        <taxon>Fungi</taxon>
        <taxon>Dikarya</taxon>
        <taxon>Ascomycota</taxon>
        <taxon>Pezizomycotina</taxon>
        <taxon>Pezizomycetes</taxon>
        <taxon>Pezizales</taxon>
        <taxon>Pyronemataceae</taxon>
        <taxon>Pyronema</taxon>
    </lineage>
</organism>
<protein>
    <submittedName>
        <fullName evidence="2">Uncharacterized protein</fullName>
    </submittedName>
</protein>
<feature type="signal peptide" evidence="1">
    <location>
        <begin position="1"/>
        <end position="20"/>
    </location>
</feature>
<evidence type="ECO:0000256" key="1">
    <source>
        <dbReference type="SAM" id="SignalP"/>
    </source>
</evidence>
<dbReference type="Proteomes" id="UP000018144">
    <property type="component" value="Unassembled WGS sequence"/>
</dbReference>
<dbReference type="EMBL" id="HF935596">
    <property type="protein sequence ID" value="CCX31430.1"/>
    <property type="molecule type" value="Genomic_DNA"/>
</dbReference>
<accession>U4LQ28</accession>
<gene>
    <name evidence="2" type="ORF">PCON_10777</name>
</gene>
<reference evidence="2 3" key="1">
    <citation type="journal article" date="2013" name="PLoS Genet.">
        <title>The genome and development-dependent transcriptomes of Pyronema confluens: a window into fungal evolution.</title>
        <authorList>
            <person name="Traeger S."/>
            <person name="Altegoer F."/>
            <person name="Freitag M."/>
            <person name="Gabaldon T."/>
            <person name="Kempken F."/>
            <person name="Kumar A."/>
            <person name="Marcet-Houben M."/>
            <person name="Poggeler S."/>
            <person name="Stajich J.E."/>
            <person name="Nowrousian M."/>
        </authorList>
    </citation>
    <scope>NUCLEOTIDE SEQUENCE [LARGE SCALE GENOMIC DNA]</scope>
    <source>
        <strain evidence="3">CBS 100304</strain>
        <tissue evidence="2">Vegetative mycelium</tissue>
    </source>
</reference>
<evidence type="ECO:0000313" key="3">
    <source>
        <dbReference type="Proteomes" id="UP000018144"/>
    </source>
</evidence>
<name>U4LQ28_PYROM</name>
<keyword evidence="3" id="KW-1185">Reference proteome</keyword>
<feature type="chain" id="PRO_5004652265" evidence="1">
    <location>
        <begin position="21"/>
        <end position="42"/>
    </location>
</feature>
<evidence type="ECO:0000313" key="2">
    <source>
        <dbReference type="EMBL" id="CCX31430.1"/>
    </source>
</evidence>
<keyword evidence="1" id="KW-0732">Signal</keyword>
<proteinExistence type="predicted"/>